<dbReference type="RefSeq" id="XP_019047866.2">
    <property type="nucleotide sequence ID" value="XM_019191118.2"/>
</dbReference>
<dbReference type="KEGG" id="kbi:30208885"/>
<dbReference type="Pfam" id="PF09362">
    <property type="entry name" value="DUF1996"/>
    <property type="match status" value="1"/>
</dbReference>
<dbReference type="EMBL" id="CP144541">
    <property type="protein sequence ID" value="WVW79144.1"/>
    <property type="molecule type" value="Genomic_DNA"/>
</dbReference>
<evidence type="ECO:0000256" key="1">
    <source>
        <dbReference type="SAM" id="MobiDB-lite"/>
    </source>
</evidence>
<feature type="signal peptide" evidence="2">
    <location>
        <begin position="1"/>
        <end position="20"/>
    </location>
</feature>
<dbReference type="PANTHER" id="PTHR43662">
    <property type="match status" value="1"/>
</dbReference>
<evidence type="ECO:0000259" key="3">
    <source>
        <dbReference type="Pfam" id="PF09362"/>
    </source>
</evidence>
<accession>A0AAJ8K105</accession>
<feature type="region of interest" description="Disordered" evidence="1">
    <location>
        <begin position="312"/>
        <end position="342"/>
    </location>
</feature>
<gene>
    <name evidence="4" type="ORF">I302_101110</name>
</gene>
<sequence>MSILTFSLSSLILFLASVSADPFFVVQHGNAIVTSRRDPIISPGGVSGHVHSIVGSSSFKPSYDYQNSLNGKCTSASVSVDKSNYWVPQLYRKLGEGKLELVKMNRVNTSSPIEQMYEFPKGRKMLAGNPFRNTFDANDPAQAAVEYVCLGTDDTPMNAFPERSCPDDLRAQVTFPSCWDGKNVWLEGSKHVSYPSSGRFDAGGPCPATHPYRIPTLFFEYHFNDKYTYTPDARVWAQGDDIGYGFHGDFTNGWPEGLFTQIVGAGESCAVLFEIANCPPLSKYFTGDRGATCQPDDPSVVVNEEIGLTGPVAKLPGDNPIWNGGAAPNKPGGSAGGAAAASAVPASGGASSVAAPASAASSPAAAVAVPPAGSSAAPVSNAAASAPPPASVPAPAPAPTTSARYGGWGGWRKRRLNYQH</sequence>
<organism evidence="4 5">
    <name type="scientific">Kwoniella bestiolae CBS 10118</name>
    <dbReference type="NCBI Taxonomy" id="1296100"/>
    <lineage>
        <taxon>Eukaryota</taxon>
        <taxon>Fungi</taxon>
        <taxon>Dikarya</taxon>
        <taxon>Basidiomycota</taxon>
        <taxon>Agaricomycotina</taxon>
        <taxon>Tremellomycetes</taxon>
        <taxon>Tremellales</taxon>
        <taxon>Cryptococcaceae</taxon>
        <taxon>Kwoniella</taxon>
    </lineage>
</organism>
<name>A0AAJ8K105_9TREE</name>
<feature type="compositionally biased region" description="Basic residues" evidence="1">
    <location>
        <begin position="411"/>
        <end position="420"/>
    </location>
</feature>
<dbReference type="GeneID" id="30208885"/>
<feature type="region of interest" description="Disordered" evidence="1">
    <location>
        <begin position="367"/>
        <end position="420"/>
    </location>
</feature>
<evidence type="ECO:0000256" key="2">
    <source>
        <dbReference type="SAM" id="SignalP"/>
    </source>
</evidence>
<dbReference type="PANTHER" id="PTHR43662:SF3">
    <property type="entry name" value="DOMAIN PROTEIN, PUTATIVE (AFU_ORTHOLOGUE AFUA_6G11970)-RELATED"/>
    <property type="match status" value="1"/>
</dbReference>
<keyword evidence="2" id="KW-0732">Signal</keyword>
<feature type="compositionally biased region" description="Low complexity" evidence="1">
    <location>
        <begin position="324"/>
        <end position="342"/>
    </location>
</feature>
<feature type="domain" description="DUF1996" evidence="3">
    <location>
        <begin position="38"/>
        <end position="254"/>
    </location>
</feature>
<dbReference type="AlphaFoldDB" id="A0AAJ8K105"/>
<reference evidence="4" key="2">
    <citation type="submission" date="2024-02" db="EMBL/GenBank/DDBJ databases">
        <title>Comparative genomics of Cryptococcus and Kwoniella reveals pathogenesis evolution and contrasting modes of karyotype evolution via chromosome fusion or intercentromeric recombination.</title>
        <authorList>
            <person name="Coelho M.A."/>
            <person name="David-Palma M."/>
            <person name="Shea T."/>
            <person name="Bowers K."/>
            <person name="McGinley-Smith S."/>
            <person name="Mohammad A.W."/>
            <person name="Gnirke A."/>
            <person name="Yurkov A.M."/>
            <person name="Nowrousian M."/>
            <person name="Sun S."/>
            <person name="Cuomo C.A."/>
            <person name="Heitman J."/>
        </authorList>
    </citation>
    <scope>NUCLEOTIDE SEQUENCE</scope>
    <source>
        <strain evidence="4">CBS 10118</strain>
    </source>
</reference>
<dbReference type="InterPro" id="IPR018535">
    <property type="entry name" value="DUF1996"/>
</dbReference>
<keyword evidence="5" id="KW-1185">Reference proteome</keyword>
<reference evidence="4" key="1">
    <citation type="submission" date="2013-07" db="EMBL/GenBank/DDBJ databases">
        <authorList>
            <consortium name="The Broad Institute Genome Sequencing Platform"/>
            <person name="Cuomo C."/>
            <person name="Litvintseva A."/>
            <person name="Chen Y."/>
            <person name="Heitman J."/>
            <person name="Sun S."/>
            <person name="Springer D."/>
            <person name="Dromer F."/>
            <person name="Young S.K."/>
            <person name="Zeng Q."/>
            <person name="Gargeya S."/>
            <person name="Fitzgerald M."/>
            <person name="Abouelleil A."/>
            <person name="Alvarado L."/>
            <person name="Berlin A.M."/>
            <person name="Chapman S.B."/>
            <person name="Dewar J."/>
            <person name="Goldberg J."/>
            <person name="Griggs A."/>
            <person name="Gujja S."/>
            <person name="Hansen M."/>
            <person name="Howarth C."/>
            <person name="Imamovic A."/>
            <person name="Larimer J."/>
            <person name="McCowan C."/>
            <person name="Murphy C."/>
            <person name="Pearson M."/>
            <person name="Priest M."/>
            <person name="Roberts A."/>
            <person name="Saif S."/>
            <person name="Shea T."/>
            <person name="Sykes S."/>
            <person name="Wortman J."/>
            <person name="Nusbaum C."/>
            <person name="Birren B."/>
        </authorList>
    </citation>
    <scope>NUCLEOTIDE SEQUENCE</scope>
    <source>
        <strain evidence="4">CBS 10118</strain>
    </source>
</reference>
<evidence type="ECO:0000313" key="4">
    <source>
        <dbReference type="EMBL" id="WVW79144.1"/>
    </source>
</evidence>
<feature type="compositionally biased region" description="Pro residues" evidence="1">
    <location>
        <begin position="386"/>
        <end position="398"/>
    </location>
</feature>
<feature type="compositionally biased region" description="Low complexity" evidence="1">
    <location>
        <begin position="367"/>
        <end position="385"/>
    </location>
</feature>
<proteinExistence type="predicted"/>
<feature type="chain" id="PRO_5042509619" description="DUF1996 domain-containing protein" evidence="2">
    <location>
        <begin position="21"/>
        <end position="420"/>
    </location>
</feature>
<evidence type="ECO:0000313" key="5">
    <source>
        <dbReference type="Proteomes" id="UP000092730"/>
    </source>
</evidence>
<dbReference type="Proteomes" id="UP000092730">
    <property type="component" value="Chromosome 1"/>
</dbReference>
<protein>
    <recommendedName>
        <fullName evidence="3">DUF1996 domain-containing protein</fullName>
    </recommendedName>
</protein>